<dbReference type="InterPro" id="IPR011081">
    <property type="entry name" value="Big_4"/>
</dbReference>
<comment type="caution">
    <text evidence="4">The sequence shown here is derived from an EMBL/GenBank/DDBJ whole genome shotgun (WGS) entry which is preliminary data.</text>
</comment>
<dbReference type="AlphaFoldDB" id="A0A6N9Z6D3"/>
<keyword evidence="2" id="KW-0812">Transmembrane</keyword>
<name>A0A6N9Z6D3_9BIFI</name>
<dbReference type="Pfam" id="PF07532">
    <property type="entry name" value="Big_4"/>
    <property type="match status" value="1"/>
</dbReference>
<evidence type="ECO:0000313" key="5">
    <source>
        <dbReference type="Proteomes" id="UP000469194"/>
    </source>
</evidence>
<evidence type="ECO:0000313" key="4">
    <source>
        <dbReference type="EMBL" id="NEG90178.1"/>
    </source>
</evidence>
<dbReference type="RefSeq" id="WP_163232166.1">
    <property type="nucleotide sequence ID" value="NZ_WHZW01000019.1"/>
</dbReference>
<organism evidence="4 5">
    <name type="scientific">Bifidobacterium aerophilum</name>
    <dbReference type="NCBI Taxonomy" id="1798155"/>
    <lineage>
        <taxon>Bacteria</taxon>
        <taxon>Bacillati</taxon>
        <taxon>Actinomycetota</taxon>
        <taxon>Actinomycetes</taxon>
        <taxon>Bifidobacteriales</taxon>
        <taxon>Bifidobacteriaceae</taxon>
        <taxon>Bifidobacterium</taxon>
    </lineage>
</organism>
<protein>
    <recommendedName>
        <fullName evidence="3">Bacterial Ig-like domain-containing protein</fullName>
    </recommendedName>
</protein>
<proteinExistence type="predicted"/>
<dbReference type="Proteomes" id="UP000469194">
    <property type="component" value="Unassembled WGS sequence"/>
</dbReference>
<sequence>MSITVHVNPATQVSVENNGAVKVTTQVGRKPALPATLAVTWSNGDVTDETVAWDDYDASWIETSGTFTVSGKVGDFTVSATVTVTKTDTTKPGDNGKPTTKPGTNGNATKPGNGKPQAGNKATISSTGAAVLPVAIVVAVLVAVAIAVLAVKRRK</sequence>
<feature type="region of interest" description="Disordered" evidence="1">
    <location>
        <begin position="86"/>
        <end position="121"/>
    </location>
</feature>
<accession>A0A6N9Z6D3</accession>
<dbReference type="EMBL" id="WHZW01000019">
    <property type="protein sequence ID" value="NEG90178.1"/>
    <property type="molecule type" value="Genomic_DNA"/>
</dbReference>
<gene>
    <name evidence="4" type="ORF">GFD25_09325</name>
</gene>
<evidence type="ECO:0000256" key="1">
    <source>
        <dbReference type="SAM" id="MobiDB-lite"/>
    </source>
</evidence>
<evidence type="ECO:0000259" key="3">
    <source>
        <dbReference type="Pfam" id="PF07532"/>
    </source>
</evidence>
<keyword evidence="2" id="KW-0472">Membrane</keyword>
<keyword evidence="2" id="KW-1133">Transmembrane helix</keyword>
<reference evidence="4 5" key="1">
    <citation type="submission" date="2019-10" db="EMBL/GenBank/DDBJ databases">
        <title>Bifidobacterium from non-human primates.</title>
        <authorList>
            <person name="Modesto M."/>
        </authorList>
    </citation>
    <scope>NUCLEOTIDE SEQUENCE [LARGE SCALE GENOMIC DNA]</scope>
    <source>
        <strain evidence="4 5">TRE17</strain>
    </source>
</reference>
<feature type="transmembrane region" description="Helical" evidence="2">
    <location>
        <begin position="130"/>
        <end position="151"/>
    </location>
</feature>
<feature type="domain" description="Bacterial Ig-like" evidence="3">
    <location>
        <begin position="21"/>
        <end position="73"/>
    </location>
</feature>
<evidence type="ECO:0000256" key="2">
    <source>
        <dbReference type="SAM" id="Phobius"/>
    </source>
</evidence>
<keyword evidence="5" id="KW-1185">Reference proteome</keyword>
<feature type="compositionally biased region" description="Polar residues" evidence="1">
    <location>
        <begin position="97"/>
        <end position="110"/>
    </location>
</feature>